<dbReference type="EMBL" id="LYDR01000072">
    <property type="protein sequence ID" value="ODA31964.1"/>
    <property type="molecule type" value="Genomic_DNA"/>
</dbReference>
<accession>A0A1C3EFI3</accession>
<gene>
    <name evidence="1" type="ORF">A6X21_22105</name>
</gene>
<dbReference type="Pfam" id="PF13365">
    <property type="entry name" value="Trypsin_2"/>
    <property type="match status" value="1"/>
</dbReference>
<evidence type="ECO:0000313" key="2">
    <source>
        <dbReference type="Proteomes" id="UP000094828"/>
    </source>
</evidence>
<protein>
    <recommendedName>
        <fullName evidence="3">Serine protease</fullName>
    </recommendedName>
</protein>
<dbReference type="InterPro" id="IPR043504">
    <property type="entry name" value="Peptidase_S1_PA_chymotrypsin"/>
</dbReference>
<evidence type="ECO:0000313" key="1">
    <source>
        <dbReference type="EMBL" id="ODA31964.1"/>
    </source>
</evidence>
<organism evidence="1 2">
    <name type="scientific">Planctopirus hydrillae</name>
    <dbReference type="NCBI Taxonomy" id="1841610"/>
    <lineage>
        <taxon>Bacteria</taxon>
        <taxon>Pseudomonadati</taxon>
        <taxon>Planctomycetota</taxon>
        <taxon>Planctomycetia</taxon>
        <taxon>Planctomycetales</taxon>
        <taxon>Planctomycetaceae</taxon>
        <taxon>Planctopirus</taxon>
    </lineage>
</organism>
<dbReference type="AlphaFoldDB" id="A0A1C3EFI3"/>
<evidence type="ECO:0008006" key="3">
    <source>
        <dbReference type="Google" id="ProtNLM"/>
    </source>
</evidence>
<dbReference type="Gene3D" id="2.40.10.10">
    <property type="entry name" value="Trypsin-like serine proteases"/>
    <property type="match status" value="2"/>
</dbReference>
<keyword evidence="2" id="KW-1185">Reference proteome</keyword>
<proteinExistence type="predicted"/>
<dbReference type="Proteomes" id="UP000094828">
    <property type="component" value="Unassembled WGS sequence"/>
</dbReference>
<comment type="caution">
    <text evidence="1">The sequence shown here is derived from an EMBL/GenBank/DDBJ whole genome shotgun (WGS) entry which is preliminary data.</text>
</comment>
<reference evidence="1 2" key="1">
    <citation type="submission" date="2016-05" db="EMBL/GenBank/DDBJ databases">
        <title>Genomic and physiological characterization of Planctopirus sp. isolated from fresh water lake.</title>
        <authorList>
            <person name="Subhash Y."/>
            <person name="Ramana C."/>
        </authorList>
    </citation>
    <scope>NUCLEOTIDE SEQUENCE [LARGE SCALE GENOMIC DNA]</scope>
    <source>
        <strain evidence="1 2">JC280</strain>
    </source>
</reference>
<dbReference type="InterPro" id="IPR009003">
    <property type="entry name" value="Peptidase_S1_PA"/>
</dbReference>
<name>A0A1C3EFI3_9PLAN</name>
<dbReference type="STRING" id="1841610.A6X21_22105"/>
<sequence length="226" mass="24943">MQSTYRIACEDRSGTCFTIDVDGRQYIVTAKHVVGRTEGKIDLRVHYCQDLQELSCRIVGVTNDDVDIAVLATSMLLSPPLELTPTTSDLLLSQDVYFLGFPYGWHAEVGPLNREFPLPLVKKACVSMLDLRTGGPRLMLLDGHNNPGFSGGPVVFAPINTLGATRVAGVVSGYRYDWQNVYKGEEETEFRYKYNTGVIVAYSIEYAIELIRANPIGAVVSEQNAS</sequence>
<dbReference type="SUPFAM" id="SSF50494">
    <property type="entry name" value="Trypsin-like serine proteases"/>
    <property type="match status" value="1"/>
</dbReference>